<comment type="caution">
    <text evidence="2">The sequence shown here is derived from an EMBL/GenBank/DDBJ whole genome shotgun (WGS) entry which is preliminary data.</text>
</comment>
<keyword evidence="3" id="KW-1185">Reference proteome</keyword>
<dbReference type="AlphaFoldDB" id="A0A4R8INZ3"/>
<sequence>MFRWIIFIALLPYSAWLIFSYEYHFIDHVNLAFHEAGHLIFTPFGQTGHFLGGTIGQLFFPVAIAVYFWRQDKAFEAGVGGVWFAESLMYAAHYMSDARDMRMPLVGGGVHDWNFLFAKWGVLYRAEAIGTFFHVLAAVLLMGALLFMFRQLKTGRSDATEPLL</sequence>
<feature type="transmembrane region" description="Helical" evidence="1">
    <location>
        <begin position="44"/>
        <end position="68"/>
    </location>
</feature>
<proteinExistence type="predicted"/>
<evidence type="ECO:0000313" key="2">
    <source>
        <dbReference type="EMBL" id="TDY02621.1"/>
    </source>
</evidence>
<keyword evidence="1" id="KW-0472">Membrane</keyword>
<organism evidence="2 3">
    <name type="scientific">Thiohalophilus thiocyanatoxydans</name>
    <dbReference type="NCBI Taxonomy" id="381308"/>
    <lineage>
        <taxon>Bacteria</taxon>
        <taxon>Pseudomonadati</taxon>
        <taxon>Pseudomonadota</taxon>
        <taxon>Gammaproteobacteria</taxon>
        <taxon>Thiohalomonadales</taxon>
        <taxon>Thiohalophilaceae</taxon>
        <taxon>Thiohalophilus</taxon>
    </lineage>
</organism>
<keyword evidence="1" id="KW-0812">Transmembrane</keyword>
<evidence type="ECO:0000256" key="1">
    <source>
        <dbReference type="SAM" id="Phobius"/>
    </source>
</evidence>
<dbReference type="OrthoDB" id="9801221at2"/>
<name>A0A4R8INZ3_9GAMM</name>
<evidence type="ECO:0000313" key="3">
    <source>
        <dbReference type="Proteomes" id="UP000294914"/>
    </source>
</evidence>
<accession>A0A4R8INZ3</accession>
<dbReference type="RefSeq" id="WP_134081751.1">
    <property type="nucleotide sequence ID" value="NZ_SOQX01000002.1"/>
</dbReference>
<reference evidence="2 3" key="1">
    <citation type="submission" date="2019-03" db="EMBL/GenBank/DDBJ databases">
        <title>Genomic Encyclopedia of Type Strains, Phase IV (KMG-IV): sequencing the most valuable type-strain genomes for metagenomic binning, comparative biology and taxonomic classification.</title>
        <authorList>
            <person name="Goeker M."/>
        </authorList>
    </citation>
    <scope>NUCLEOTIDE SEQUENCE [LARGE SCALE GENOMIC DNA]</scope>
    <source>
        <strain evidence="2 3">DSM 16326</strain>
    </source>
</reference>
<dbReference type="EMBL" id="SOQX01000002">
    <property type="protein sequence ID" value="TDY02621.1"/>
    <property type="molecule type" value="Genomic_DNA"/>
</dbReference>
<protein>
    <submittedName>
        <fullName evidence="2">Uncharacterized protein</fullName>
    </submittedName>
</protein>
<dbReference type="Proteomes" id="UP000294914">
    <property type="component" value="Unassembled WGS sequence"/>
</dbReference>
<feature type="transmembrane region" description="Helical" evidence="1">
    <location>
        <begin position="128"/>
        <end position="149"/>
    </location>
</feature>
<feature type="transmembrane region" description="Helical" evidence="1">
    <location>
        <begin position="75"/>
        <end position="95"/>
    </location>
</feature>
<keyword evidence="1" id="KW-1133">Transmembrane helix</keyword>
<gene>
    <name evidence="2" type="ORF">EDC23_0996</name>
</gene>